<dbReference type="InterPro" id="IPR002110">
    <property type="entry name" value="Ankyrin_rpt"/>
</dbReference>
<dbReference type="Gene3D" id="1.25.40.10">
    <property type="entry name" value="Tetratricopeptide repeat domain"/>
    <property type="match status" value="2"/>
</dbReference>
<dbReference type="InterPro" id="IPR036770">
    <property type="entry name" value="Ankyrin_rpt-contain_sf"/>
</dbReference>
<dbReference type="PROSITE" id="PS50297">
    <property type="entry name" value="ANK_REP_REGION"/>
    <property type="match status" value="1"/>
</dbReference>
<feature type="domain" description="NB-ARC" evidence="5">
    <location>
        <begin position="177"/>
        <end position="335"/>
    </location>
</feature>
<comment type="caution">
    <text evidence="7">The sequence shown here is derived from an EMBL/GenBank/DDBJ whole genome shotgun (WGS) entry which is preliminary data.</text>
</comment>
<dbReference type="SMART" id="SM00248">
    <property type="entry name" value="ANK"/>
    <property type="match status" value="9"/>
</dbReference>
<accession>A0A9P7Y9Q5</accession>
<dbReference type="PANTHER" id="PTHR24198:SF165">
    <property type="entry name" value="ANKYRIN REPEAT-CONTAINING PROTEIN-RELATED"/>
    <property type="match status" value="1"/>
</dbReference>
<organism evidence="7 8">
    <name type="scientific">Amylocarpus encephaloides</name>
    <dbReference type="NCBI Taxonomy" id="45428"/>
    <lineage>
        <taxon>Eukaryota</taxon>
        <taxon>Fungi</taxon>
        <taxon>Dikarya</taxon>
        <taxon>Ascomycota</taxon>
        <taxon>Pezizomycotina</taxon>
        <taxon>Leotiomycetes</taxon>
        <taxon>Helotiales</taxon>
        <taxon>Helotiales incertae sedis</taxon>
        <taxon>Amylocarpus</taxon>
    </lineage>
</organism>
<dbReference type="SUPFAM" id="SSF48452">
    <property type="entry name" value="TPR-like"/>
    <property type="match status" value="2"/>
</dbReference>
<dbReference type="InterPro" id="IPR027417">
    <property type="entry name" value="P-loop_NTPase"/>
</dbReference>
<evidence type="ECO:0000256" key="3">
    <source>
        <dbReference type="PROSITE-ProRule" id="PRU00023"/>
    </source>
</evidence>
<proteinExistence type="predicted"/>
<evidence type="ECO:0000256" key="1">
    <source>
        <dbReference type="ARBA" id="ARBA00022737"/>
    </source>
</evidence>
<feature type="repeat" description="ANK" evidence="3">
    <location>
        <begin position="1289"/>
        <end position="1321"/>
    </location>
</feature>
<dbReference type="Gene3D" id="1.25.40.20">
    <property type="entry name" value="Ankyrin repeat-containing domain"/>
    <property type="match status" value="1"/>
</dbReference>
<feature type="domain" description="NACHT-NTPase and P-loop NTPases N-terminal" evidence="6">
    <location>
        <begin position="12"/>
        <end position="120"/>
    </location>
</feature>
<dbReference type="PANTHER" id="PTHR24198">
    <property type="entry name" value="ANKYRIN REPEAT AND PROTEIN KINASE DOMAIN-CONTAINING PROTEIN"/>
    <property type="match status" value="1"/>
</dbReference>
<dbReference type="SUPFAM" id="SSF52540">
    <property type="entry name" value="P-loop containing nucleoside triphosphate hydrolases"/>
    <property type="match status" value="1"/>
</dbReference>
<sequence>MAEAMALVGLASSIVTFLDLSAKIILLIHECKASASVDRFHDIESQLPLLCKIFEGIQDDLRSQNLSQATADALKQAVQGCLRQARIIEALVQQMTVDPTESKVKHVFGAVKRVQKNKKLGEAWRILETYKTTMTMYLSRTRQLAETSTQTPWELAFSTFNVPSCSVAEFIGRKTILENLKHMLYPSSPGHNRAAVLHGMGGQGKTQTALEFCRRAILDAAFECIYWIDCSTNESIILDFETLASKMASGRAQFPDADAAIQYAKGRLSSTVSPSLLIFDNLDDPDVFKDVKSYVPNVLANGSILYISRHSDTTRLGTPFPVEGMTEDEAVQLLLHRSHAETTDENVAHAKRIAAELAFFPLAMDQAASYIHSRRLPLAKFLTYYSKRKAEILRHTPQLWEYKKGPLKQNSIAINAFTTWELSMALLLDTPEGQNIERMLTLAAFFDNRSLHSDIFKASVIHEEGFPQWISCMHTDGAWDEYKFQDIIADLLSLSLIQSMDLLSHGVSFTLHPLVRDWIQHRLSEKEYGQYAHQAIETLGLAVEQVNLDSITPATRKLVIANMDVSINNAQRILASDEHTNCENLLVSLGWLAHCYVESGRYSTGRDLYKTLLDLRLSQQRPPDDLEYTSTAMNLVSVYNYLGSNAEAKSLCARVAHDRETHLGRDHEKTQWALYGLATTEYYLQEYEQATKLFESLLKTQASQLPERRAYFVKTLSQLANVYRATKYFPLAQVCYEVALMEWVKTLGPFHQTTLIALEGLAIIYRNLNRVDEATKLYAQIMASHEAFFGWEHPRTLRLATNYGIALIHQKEYDEAIQLLKKATDGFETLLGPSHPDTLWSKLHLSDGELIRDQKFNQALLHYGLQTASSYVISETRSRAAPEETGNKTHRGDDADTGLKKIASSTKSQPTWEEIRRKMREKAELKFKPYPSWNELNSVFDSSGANDIQAAANYQETFWRRGGHWSGSAGDGIAELLHSAMRWNYSDLLDLLENHYELGPNEVNQSCNTQLYRAAYSGDLESVKTLLARPNIDANKAKSAWGRTPIMIACWTGQEAVVEMLLAHRPFINLNGPTGSESNALIEAVDTHSGSCPSKHNPDTFRIVKLLLETGRVDVNYVALKSRSYGRNTALSAAAGRGDVESVKLLLASGAQDTNSNETALHQALCHGYSAIARLLIEEAGSDVSAITEDGYTCLHHVPDVETCRLLLRLGAGDGGRINAQTSRYGQTALHRTSDGEIARALLEAGADMGIRNADGETAFFSAVQVWKSKVVKVMLTFGKSEIDVPEAKGVTPLEQAFSVGNEGMVQILIEAGAKVDLDAMRKVDMAKYKKENREDMFEMVERMMKSTAQ</sequence>
<keyword evidence="1" id="KW-0677">Repeat</keyword>
<feature type="region of interest" description="Disordered" evidence="4">
    <location>
        <begin position="877"/>
        <end position="898"/>
    </location>
</feature>
<evidence type="ECO:0000259" key="6">
    <source>
        <dbReference type="Pfam" id="PF17107"/>
    </source>
</evidence>
<dbReference type="OrthoDB" id="626167at2759"/>
<gene>
    <name evidence="7" type="ORF">BJ875DRAFT_474777</name>
</gene>
<dbReference type="Pfam" id="PF13374">
    <property type="entry name" value="TPR_10"/>
    <property type="match status" value="1"/>
</dbReference>
<dbReference type="Proteomes" id="UP000824998">
    <property type="component" value="Unassembled WGS sequence"/>
</dbReference>
<dbReference type="PROSITE" id="PS50088">
    <property type="entry name" value="ANK_REPEAT"/>
    <property type="match status" value="2"/>
</dbReference>
<name>A0A9P7Y9Q5_9HELO</name>
<dbReference type="InterPro" id="IPR031352">
    <property type="entry name" value="SesA"/>
</dbReference>
<dbReference type="InterPro" id="IPR002182">
    <property type="entry name" value="NB-ARC"/>
</dbReference>
<dbReference type="Pfam" id="PF17107">
    <property type="entry name" value="SesA"/>
    <property type="match status" value="1"/>
</dbReference>
<evidence type="ECO:0000256" key="4">
    <source>
        <dbReference type="SAM" id="MobiDB-lite"/>
    </source>
</evidence>
<reference evidence="7" key="1">
    <citation type="journal article" date="2021" name="IMA Fungus">
        <title>Genomic characterization of three marine fungi, including Emericellopsis atlantica sp. nov. with signatures of a generalist lifestyle and marine biomass degradation.</title>
        <authorList>
            <person name="Hagestad O.C."/>
            <person name="Hou L."/>
            <person name="Andersen J.H."/>
            <person name="Hansen E.H."/>
            <person name="Altermark B."/>
            <person name="Li C."/>
            <person name="Kuhnert E."/>
            <person name="Cox R.J."/>
            <person name="Crous P.W."/>
            <person name="Spatafora J.W."/>
            <person name="Lail K."/>
            <person name="Amirebrahimi M."/>
            <person name="Lipzen A."/>
            <person name="Pangilinan J."/>
            <person name="Andreopoulos W."/>
            <person name="Hayes R.D."/>
            <person name="Ng V."/>
            <person name="Grigoriev I.V."/>
            <person name="Jackson S.A."/>
            <person name="Sutton T.D.S."/>
            <person name="Dobson A.D.W."/>
            <person name="Rama T."/>
        </authorList>
    </citation>
    <scope>NUCLEOTIDE SEQUENCE</scope>
    <source>
        <strain evidence="7">TRa018bII</strain>
    </source>
</reference>
<dbReference type="Pfam" id="PF12796">
    <property type="entry name" value="Ank_2"/>
    <property type="match status" value="3"/>
</dbReference>
<feature type="repeat" description="ANK" evidence="3">
    <location>
        <begin position="1126"/>
        <end position="1158"/>
    </location>
</feature>
<evidence type="ECO:0008006" key="9">
    <source>
        <dbReference type="Google" id="ProtNLM"/>
    </source>
</evidence>
<dbReference type="SUPFAM" id="SSF48403">
    <property type="entry name" value="Ankyrin repeat"/>
    <property type="match status" value="1"/>
</dbReference>
<evidence type="ECO:0000256" key="2">
    <source>
        <dbReference type="ARBA" id="ARBA00023043"/>
    </source>
</evidence>
<dbReference type="Pfam" id="PF00931">
    <property type="entry name" value="NB-ARC"/>
    <property type="match status" value="1"/>
</dbReference>
<dbReference type="Pfam" id="PF13424">
    <property type="entry name" value="TPR_12"/>
    <property type="match status" value="2"/>
</dbReference>
<evidence type="ECO:0000313" key="8">
    <source>
        <dbReference type="Proteomes" id="UP000824998"/>
    </source>
</evidence>
<protein>
    <recommendedName>
        <fullName evidence="9">NACHT-NTPase and P-loop NTPases N-terminal domain-containing protein</fullName>
    </recommendedName>
</protein>
<keyword evidence="2 3" id="KW-0040">ANK repeat</keyword>
<evidence type="ECO:0000313" key="7">
    <source>
        <dbReference type="EMBL" id="KAG9229462.1"/>
    </source>
</evidence>
<keyword evidence="8" id="KW-1185">Reference proteome</keyword>
<dbReference type="Gene3D" id="3.40.50.300">
    <property type="entry name" value="P-loop containing nucleotide triphosphate hydrolases"/>
    <property type="match status" value="1"/>
</dbReference>
<dbReference type="EMBL" id="MU251766">
    <property type="protein sequence ID" value="KAG9229462.1"/>
    <property type="molecule type" value="Genomic_DNA"/>
</dbReference>
<evidence type="ECO:0000259" key="5">
    <source>
        <dbReference type="Pfam" id="PF00931"/>
    </source>
</evidence>
<dbReference type="InterPro" id="IPR011990">
    <property type="entry name" value="TPR-like_helical_dom_sf"/>
</dbReference>